<organism evidence="8 9">
    <name type="scientific">Paenibacillus algicola</name>
    <dbReference type="NCBI Taxonomy" id="2565926"/>
    <lineage>
        <taxon>Bacteria</taxon>
        <taxon>Bacillati</taxon>
        <taxon>Bacillota</taxon>
        <taxon>Bacilli</taxon>
        <taxon>Bacillales</taxon>
        <taxon>Paenibacillaceae</taxon>
        <taxon>Paenibacillus</taxon>
    </lineage>
</organism>
<dbReference type="Gene3D" id="1.10.1740.10">
    <property type="match status" value="1"/>
</dbReference>
<evidence type="ECO:0000313" key="9">
    <source>
        <dbReference type="Proteomes" id="UP000300879"/>
    </source>
</evidence>
<keyword evidence="5" id="KW-0804">Transcription</keyword>
<evidence type="ECO:0000256" key="1">
    <source>
        <dbReference type="ARBA" id="ARBA00010641"/>
    </source>
</evidence>
<evidence type="ECO:0000256" key="5">
    <source>
        <dbReference type="ARBA" id="ARBA00023163"/>
    </source>
</evidence>
<dbReference type="OrthoDB" id="9784272at2"/>
<dbReference type="GO" id="GO:0016987">
    <property type="term" value="F:sigma factor activity"/>
    <property type="evidence" value="ECO:0007669"/>
    <property type="project" value="UniProtKB-KW"/>
</dbReference>
<dbReference type="CDD" id="cd06171">
    <property type="entry name" value="Sigma70_r4"/>
    <property type="match status" value="1"/>
</dbReference>
<dbReference type="AlphaFoldDB" id="A0A4P8XH62"/>
<dbReference type="InterPro" id="IPR014284">
    <property type="entry name" value="RNA_pol_sigma-70_dom"/>
</dbReference>
<dbReference type="SUPFAM" id="SSF88946">
    <property type="entry name" value="Sigma2 domain of RNA polymerase sigma factors"/>
    <property type="match status" value="1"/>
</dbReference>
<dbReference type="InterPro" id="IPR039425">
    <property type="entry name" value="RNA_pol_sigma-70-like"/>
</dbReference>
<dbReference type="PANTHER" id="PTHR43133">
    <property type="entry name" value="RNA POLYMERASE ECF-TYPE SIGMA FACTO"/>
    <property type="match status" value="1"/>
</dbReference>
<dbReference type="GO" id="GO:0003677">
    <property type="term" value="F:DNA binding"/>
    <property type="evidence" value="ECO:0007669"/>
    <property type="project" value="UniProtKB-KW"/>
</dbReference>
<comment type="similarity">
    <text evidence="1">Belongs to the sigma-70 factor family. ECF subfamily.</text>
</comment>
<name>A0A4P8XH62_9BACL</name>
<sequence length="198" mass="23196">MNDNHDDRLLMQRIMEKDSAALEQLYSQYERVIYAFAYRIVQDEMAAEEVMQELFLRIWNHAERYQSEQGKLTTWMFAITRNIAIDMLRRKSARNAASPVDDEVIHLIPDESSNTEQVVESRWLGLKVSEALAELSEEQKIVVDSIYYQGMTQHEVSVQYQIPLGTVKSRVRLAMKQLQKRLGALNLWAETERREETV</sequence>
<keyword evidence="3" id="KW-0731">Sigma factor</keyword>
<dbReference type="SUPFAM" id="SSF88659">
    <property type="entry name" value="Sigma3 and sigma4 domains of RNA polymerase sigma factors"/>
    <property type="match status" value="1"/>
</dbReference>
<dbReference type="InterPro" id="IPR007627">
    <property type="entry name" value="RNA_pol_sigma70_r2"/>
</dbReference>
<protein>
    <submittedName>
        <fullName evidence="8">ECF subfamily RNA polymerase sigma-24 subunit</fullName>
    </submittedName>
</protein>
<dbReference type="RefSeq" id="WP_138224904.1">
    <property type="nucleotide sequence ID" value="NZ_CP040396.1"/>
</dbReference>
<dbReference type="Pfam" id="PF04542">
    <property type="entry name" value="Sigma70_r2"/>
    <property type="match status" value="1"/>
</dbReference>
<gene>
    <name evidence="8" type="ORF">E6C60_1134</name>
</gene>
<dbReference type="KEGG" id="palo:E6C60_1134"/>
<dbReference type="Gene3D" id="1.10.10.10">
    <property type="entry name" value="Winged helix-like DNA-binding domain superfamily/Winged helix DNA-binding domain"/>
    <property type="match status" value="1"/>
</dbReference>
<dbReference type="InterPro" id="IPR007630">
    <property type="entry name" value="RNA_pol_sigma70_r4"/>
</dbReference>
<dbReference type="InterPro" id="IPR036388">
    <property type="entry name" value="WH-like_DNA-bd_sf"/>
</dbReference>
<dbReference type="EMBL" id="CP040396">
    <property type="protein sequence ID" value="QCT01852.1"/>
    <property type="molecule type" value="Genomic_DNA"/>
</dbReference>
<accession>A0A4P8XH62</accession>
<dbReference type="GO" id="GO:0006352">
    <property type="term" value="P:DNA-templated transcription initiation"/>
    <property type="evidence" value="ECO:0007669"/>
    <property type="project" value="InterPro"/>
</dbReference>
<feature type="domain" description="RNA polymerase sigma-70 region 4" evidence="7">
    <location>
        <begin position="131"/>
        <end position="180"/>
    </location>
</feature>
<dbReference type="Pfam" id="PF04545">
    <property type="entry name" value="Sigma70_r4"/>
    <property type="match status" value="1"/>
</dbReference>
<keyword evidence="4" id="KW-0238">DNA-binding</keyword>
<dbReference type="InterPro" id="IPR013325">
    <property type="entry name" value="RNA_pol_sigma_r2"/>
</dbReference>
<dbReference type="PANTHER" id="PTHR43133:SF62">
    <property type="entry name" value="RNA POLYMERASE SIGMA FACTOR SIGZ"/>
    <property type="match status" value="1"/>
</dbReference>
<evidence type="ECO:0000256" key="3">
    <source>
        <dbReference type="ARBA" id="ARBA00023082"/>
    </source>
</evidence>
<proteinExistence type="inferred from homology"/>
<keyword evidence="2" id="KW-0805">Transcription regulation</keyword>
<dbReference type="Proteomes" id="UP000300879">
    <property type="component" value="Chromosome"/>
</dbReference>
<dbReference type="InterPro" id="IPR013324">
    <property type="entry name" value="RNA_pol_sigma_r3/r4-like"/>
</dbReference>
<evidence type="ECO:0000256" key="2">
    <source>
        <dbReference type="ARBA" id="ARBA00023015"/>
    </source>
</evidence>
<keyword evidence="9" id="KW-1185">Reference proteome</keyword>
<evidence type="ECO:0000259" key="7">
    <source>
        <dbReference type="Pfam" id="PF04545"/>
    </source>
</evidence>
<dbReference type="NCBIfam" id="TIGR02937">
    <property type="entry name" value="sigma70-ECF"/>
    <property type="match status" value="1"/>
</dbReference>
<feature type="domain" description="RNA polymerase sigma-70 region 2" evidence="6">
    <location>
        <begin position="25"/>
        <end position="92"/>
    </location>
</feature>
<evidence type="ECO:0000259" key="6">
    <source>
        <dbReference type="Pfam" id="PF04542"/>
    </source>
</evidence>
<evidence type="ECO:0000313" key="8">
    <source>
        <dbReference type="EMBL" id="QCT01852.1"/>
    </source>
</evidence>
<reference evidence="8 9" key="1">
    <citation type="submission" date="2019-05" db="EMBL/GenBank/DDBJ databases">
        <authorList>
            <person name="Chen C."/>
        </authorList>
    </citation>
    <scope>NUCLEOTIDE SEQUENCE [LARGE SCALE GENOMIC DNA]</scope>
    <source>
        <strain evidence="8 9">HB172198</strain>
    </source>
</reference>
<evidence type="ECO:0000256" key="4">
    <source>
        <dbReference type="ARBA" id="ARBA00023125"/>
    </source>
</evidence>